<dbReference type="AlphaFoldDB" id="A0A2U3KK99"/>
<evidence type="ECO:0000313" key="1">
    <source>
        <dbReference type="EMBL" id="SPF40056.1"/>
    </source>
</evidence>
<evidence type="ECO:0000313" key="2">
    <source>
        <dbReference type="Proteomes" id="UP000238916"/>
    </source>
</evidence>
<organism evidence="1 2">
    <name type="scientific">Candidatus Desulfosporosinus infrequens</name>
    <dbReference type="NCBI Taxonomy" id="2043169"/>
    <lineage>
        <taxon>Bacteria</taxon>
        <taxon>Bacillati</taxon>
        <taxon>Bacillota</taxon>
        <taxon>Clostridia</taxon>
        <taxon>Eubacteriales</taxon>
        <taxon>Desulfitobacteriaceae</taxon>
        <taxon>Desulfosporosinus</taxon>
    </lineage>
</organism>
<accession>A0A2U3KK99</accession>
<sequence>MQALILKTQFHPKVLERGRKYILAVALLMANQHDYVYLREYVLPREGRG</sequence>
<reference evidence="2" key="1">
    <citation type="submission" date="2018-02" db="EMBL/GenBank/DDBJ databases">
        <authorList>
            <person name="Hausmann B."/>
        </authorList>
    </citation>
    <scope>NUCLEOTIDE SEQUENCE [LARGE SCALE GENOMIC DNA]</scope>
    <source>
        <strain evidence="2">Peat soil MAG SbF1</strain>
    </source>
</reference>
<dbReference type="EMBL" id="OMOF01000131">
    <property type="protein sequence ID" value="SPF40056.1"/>
    <property type="molecule type" value="Genomic_DNA"/>
</dbReference>
<gene>
    <name evidence="1" type="ORF">SBF1_2160001</name>
</gene>
<name>A0A2U3KK99_9FIRM</name>
<protein>
    <submittedName>
        <fullName evidence="1">Uncharacterized protein</fullName>
    </submittedName>
</protein>
<proteinExistence type="predicted"/>
<dbReference type="Proteomes" id="UP000238916">
    <property type="component" value="Unassembled WGS sequence"/>
</dbReference>